<dbReference type="InterPro" id="IPR011009">
    <property type="entry name" value="Kinase-like_dom_sf"/>
</dbReference>
<comment type="catalytic activity">
    <reaction evidence="8">
        <text>L-seryl-[protein] + ATP = O-phospho-L-seryl-[protein] + ADP + H(+)</text>
        <dbReference type="Rhea" id="RHEA:17989"/>
        <dbReference type="Rhea" id="RHEA-COMP:9863"/>
        <dbReference type="Rhea" id="RHEA-COMP:11604"/>
        <dbReference type="ChEBI" id="CHEBI:15378"/>
        <dbReference type="ChEBI" id="CHEBI:29999"/>
        <dbReference type="ChEBI" id="CHEBI:30616"/>
        <dbReference type="ChEBI" id="CHEBI:83421"/>
        <dbReference type="ChEBI" id="CHEBI:456216"/>
        <dbReference type="EC" id="2.7.11.1"/>
    </reaction>
</comment>
<evidence type="ECO:0000313" key="10">
    <source>
        <dbReference type="EMBL" id="EHK25911.1"/>
    </source>
</evidence>
<dbReference type="PROSITE" id="PS50011">
    <property type="entry name" value="PROTEIN_KINASE_DOM"/>
    <property type="match status" value="1"/>
</dbReference>
<feature type="domain" description="Protein kinase" evidence="9">
    <location>
        <begin position="44"/>
        <end position="316"/>
    </location>
</feature>
<dbReference type="AlphaFoldDB" id="G9MKC6"/>
<dbReference type="CDD" id="cd00180">
    <property type="entry name" value="PKc"/>
    <property type="match status" value="1"/>
</dbReference>
<dbReference type="Pfam" id="PF00069">
    <property type="entry name" value="Pkinase"/>
    <property type="match status" value="1"/>
</dbReference>
<evidence type="ECO:0000256" key="6">
    <source>
        <dbReference type="ARBA" id="ARBA00022840"/>
    </source>
</evidence>
<dbReference type="GeneID" id="25787914"/>
<proteinExistence type="predicted"/>
<evidence type="ECO:0000313" key="11">
    <source>
        <dbReference type="Proteomes" id="UP000007115"/>
    </source>
</evidence>
<evidence type="ECO:0000259" key="9">
    <source>
        <dbReference type="PROSITE" id="PS50011"/>
    </source>
</evidence>
<comment type="caution">
    <text evidence="10">The sequence shown here is derived from an EMBL/GenBank/DDBJ whole genome shotgun (WGS) entry which is preliminary data.</text>
</comment>
<name>G9MKC6_HYPVG</name>
<keyword evidence="2" id="KW-0723">Serine/threonine-protein kinase</keyword>
<dbReference type="OMA" id="WHTSERY"/>
<dbReference type="SUPFAM" id="SSF56112">
    <property type="entry name" value="Protein kinase-like (PK-like)"/>
    <property type="match status" value="1"/>
</dbReference>
<dbReference type="EC" id="2.7.11.1" evidence="1"/>
<keyword evidence="11" id="KW-1185">Reference proteome</keyword>
<dbReference type="PANTHER" id="PTHR24361">
    <property type="entry name" value="MITOGEN-ACTIVATED KINASE KINASE KINASE"/>
    <property type="match status" value="1"/>
</dbReference>
<dbReference type="SMART" id="SM00220">
    <property type="entry name" value="S_TKc"/>
    <property type="match status" value="1"/>
</dbReference>
<dbReference type="InterPro" id="IPR053235">
    <property type="entry name" value="Ser_Thr_kinase"/>
</dbReference>
<evidence type="ECO:0000256" key="3">
    <source>
        <dbReference type="ARBA" id="ARBA00022679"/>
    </source>
</evidence>
<dbReference type="Proteomes" id="UP000007115">
    <property type="component" value="Unassembled WGS sequence"/>
</dbReference>
<keyword evidence="3" id="KW-0808">Transferase</keyword>
<dbReference type="InterPro" id="IPR000719">
    <property type="entry name" value="Prot_kinase_dom"/>
</dbReference>
<dbReference type="GO" id="GO:0005524">
    <property type="term" value="F:ATP binding"/>
    <property type="evidence" value="ECO:0007669"/>
    <property type="project" value="UniProtKB-KW"/>
</dbReference>
<dbReference type="HOGENOM" id="CLU_000288_63_40_1"/>
<gene>
    <name evidence="10" type="ORF">TRIVIDRAFT_144790</name>
</gene>
<keyword evidence="5" id="KW-0418">Kinase</keyword>
<dbReference type="OrthoDB" id="10252171at2759"/>
<comment type="catalytic activity">
    <reaction evidence="7">
        <text>L-threonyl-[protein] + ATP = O-phospho-L-threonyl-[protein] + ADP + H(+)</text>
        <dbReference type="Rhea" id="RHEA:46608"/>
        <dbReference type="Rhea" id="RHEA-COMP:11060"/>
        <dbReference type="Rhea" id="RHEA-COMP:11605"/>
        <dbReference type="ChEBI" id="CHEBI:15378"/>
        <dbReference type="ChEBI" id="CHEBI:30013"/>
        <dbReference type="ChEBI" id="CHEBI:30616"/>
        <dbReference type="ChEBI" id="CHEBI:61977"/>
        <dbReference type="ChEBI" id="CHEBI:456216"/>
        <dbReference type="EC" id="2.7.11.1"/>
    </reaction>
</comment>
<dbReference type="PANTHER" id="PTHR24361:SF433">
    <property type="entry name" value="PROTEIN KINASE DOMAIN-CONTAINING PROTEIN"/>
    <property type="match status" value="1"/>
</dbReference>
<dbReference type="RefSeq" id="XP_013960104.1">
    <property type="nucleotide sequence ID" value="XM_014104629.1"/>
</dbReference>
<dbReference type="GO" id="GO:0005737">
    <property type="term" value="C:cytoplasm"/>
    <property type="evidence" value="ECO:0007669"/>
    <property type="project" value="TreeGrafter"/>
</dbReference>
<dbReference type="VEuPathDB" id="FungiDB:TRIVIDRAFT_144790"/>
<evidence type="ECO:0000256" key="8">
    <source>
        <dbReference type="ARBA" id="ARBA00048679"/>
    </source>
</evidence>
<accession>G9MKC6</accession>
<dbReference type="EMBL" id="ABDF02000003">
    <property type="protein sequence ID" value="EHK25911.1"/>
    <property type="molecule type" value="Genomic_DNA"/>
</dbReference>
<sequence>MSRLSDLVQDTRLSTSFENNFTIHHHNDSDDENHARSTWRLEYWKDTDHLGRGGCGEVWLQECVRGGKRGNDRRAVKVIPWRNLKDKREKYMTELEAIAKFSQKRYSKCFVKLLGWYDTDSSLYIAMEYFPLGDLQKYMANAGPINEADAREISLQVLEGLSYMHRQGFAHRDIKPGNVLIRSQPPKSKWWVKISDFGISKRVEGSMNAVSSVRGTIPYMAPELLWHEPNTSAPINHQAADMWALGEMAYRILTQTAVFPTQNSLVNYLVNTSLFPIEKLCQQDASPDATSFIRSLMEPHPDKRLTAEKAMEHAWLTSMKDHRPHVSKSPALASLYAL</sequence>
<evidence type="ECO:0000256" key="5">
    <source>
        <dbReference type="ARBA" id="ARBA00022777"/>
    </source>
</evidence>
<dbReference type="STRING" id="413071.G9MKC6"/>
<dbReference type="PROSITE" id="PS00108">
    <property type="entry name" value="PROTEIN_KINASE_ST"/>
    <property type="match status" value="1"/>
</dbReference>
<organism evidence="10 11">
    <name type="scientific">Hypocrea virens (strain Gv29-8 / FGSC 10586)</name>
    <name type="common">Gliocladium virens</name>
    <name type="synonym">Trichoderma virens</name>
    <dbReference type="NCBI Taxonomy" id="413071"/>
    <lineage>
        <taxon>Eukaryota</taxon>
        <taxon>Fungi</taxon>
        <taxon>Dikarya</taxon>
        <taxon>Ascomycota</taxon>
        <taxon>Pezizomycotina</taxon>
        <taxon>Sordariomycetes</taxon>
        <taxon>Hypocreomycetidae</taxon>
        <taxon>Hypocreales</taxon>
        <taxon>Hypocreaceae</taxon>
        <taxon>Trichoderma</taxon>
    </lineage>
</organism>
<protein>
    <recommendedName>
        <fullName evidence="1">non-specific serine/threonine protein kinase</fullName>
        <ecNumber evidence="1">2.7.11.1</ecNumber>
    </recommendedName>
</protein>
<keyword evidence="4" id="KW-0547">Nucleotide-binding</keyword>
<evidence type="ECO:0000256" key="7">
    <source>
        <dbReference type="ARBA" id="ARBA00047899"/>
    </source>
</evidence>
<dbReference type="eggNOG" id="KOG0615">
    <property type="taxonomic scope" value="Eukaryota"/>
</dbReference>
<evidence type="ECO:0000256" key="2">
    <source>
        <dbReference type="ARBA" id="ARBA00022527"/>
    </source>
</evidence>
<dbReference type="Gene3D" id="1.10.510.10">
    <property type="entry name" value="Transferase(Phosphotransferase) domain 1"/>
    <property type="match status" value="1"/>
</dbReference>
<evidence type="ECO:0000256" key="1">
    <source>
        <dbReference type="ARBA" id="ARBA00012513"/>
    </source>
</evidence>
<dbReference type="InterPro" id="IPR008271">
    <property type="entry name" value="Ser/Thr_kinase_AS"/>
</dbReference>
<dbReference type="GO" id="GO:0004674">
    <property type="term" value="F:protein serine/threonine kinase activity"/>
    <property type="evidence" value="ECO:0007669"/>
    <property type="project" value="UniProtKB-KW"/>
</dbReference>
<reference evidence="10 11" key="1">
    <citation type="journal article" date="2011" name="Genome Biol.">
        <title>Comparative genome sequence analysis underscores mycoparasitism as the ancestral life style of Trichoderma.</title>
        <authorList>
            <person name="Kubicek C.P."/>
            <person name="Herrera-Estrella A."/>
            <person name="Seidl-Seiboth V."/>
            <person name="Martinez D.A."/>
            <person name="Druzhinina I.S."/>
            <person name="Thon M."/>
            <person name="Zeilinger S."/>
            <person name="Casas-Flores S."/>
            <person name="Horwitz B.A."/>
            <person name="Mukherjee P.K."/>
            <person name="Mukherjee M."/>
            <person name="Kredics L."/>
            <person name="Alcaraz L.D."/>
            <person name="Aerts A."/>
            <person name="Antal Z."/>
            <person name="Atanasova L."/>
            <person name="Cervantes-Badillo M.G."/>
            <person name="Challacombe J."/>
            <person name="Chertkov O."/>
            <person name="McCluskey K."/>
            <person name="Coulpier F."/>
            <person name="Deshpande N."/>
            <person name="von Doehren H."/>
            <person name="Ebbole D.J."/>
            <person name="Esquivel-Naranjo E.U."/>
            <person name="Fekete E."/>
            <person name="Flipphi M."/>
            <person name="Glaser F."/>
            <person name="Gomez-Rodriguez E.Y."/>
            <person name="Gruber S."/>
            <person name="Han C."/>
            <person name="Henrissat B."/>
            <person name="Hermosa R."/>
            <person name="Hernandez-Onate M."/>
            <person name="Karaffa L."/>
            <person name="Kosti I."/>
            <person name="Le Crom S."/>
            <person name="Lindquist E."/>
            <person name="Lucas S."/>
            <person name="Luebeck M."/>
            <person name="Luebeck P.S."/>
            <person name="Margeot A."/>
            <person name="Metz B."/>
            <person name="Misra M."/>
            <person name="Nevalainen H."/>
            <person name="Omann M."/>
            <person name="Packer N."/>
            <person name="Perrone G."/>
            <person name="Uresti-Rivera E.E."/>
            <person name="Salamov A."/>
            <person name="Schmoll M."/>
            <person name="Seiboth B."/>
            <person name="Shapiro H."/>
            <person name="Sukno S."/>
            <person name="Tamayo-Ramos J.A."/>
            <person name="Tisch D."/>
            <person name="Wiest A."/>
            <person name="Wilkinson H.H."/>
            <person name="Zhang M."/>
            <person name="Coutinho P.M."/>
            <person name="Kenerley C.M."/>
            <person name="Monte E."/>
            <person name="Baker S.E."/>
            <person name="Grigoriev I.V."/>
        </authorList>
    </citation>
    <scope>NUCLEOTIDE SEQUENCE [LARGE SCALE GENOMIC DNA]</scope>
    <source>
        <strain evidence="11">Gv29-8 / FGSC 10586</strain>
    </source>
</reference>
<evidence type="ECO:0000256" key="4">
    <source>
        <dbReference type="ARBA" id="ARBA00022741"/>
    </source>
</evidence>
<keyword evidence="6" id="KW-0067">ATP-binding</keyword>
<dbReference type="InParanoid" id="G9MKC6"/>